<dbReference type="GO" id="GO:0005524">
    <property type="term" value="F:ATP binding"/>
    <property type="evidence" value="ECO:0007669"/>
    <property type="project" value="UniProtKB-KW"/>
</dbReference>
<dbReference type="PANTHER" id="PTHR10890">
    <property type="entry name" value="CYSTEINYL-TRNA SYNTHETASE"/>
    <property type="match status" value="1"/>
</dbReference>
<keyword evidence="9" id="KW-0030">Aminoacyl-tRNA synthetase</keyword>
<dbReference type="PANTHER" id="PTHR10890:SF3">
    <property type="entry name" value="CYSTEINE--TRNA LIGASE, CYTOPLASMIC"/>
    <property type="match status" value="1"/>
</dbReference>
<keyword evidence="6" id="KW-0862">Zinc</keyword>
<name>F4SA53_MELLP</name>
<dbReference type="VEuPathDB" id="FungiDB:MELLADRAFT_46041"/>
<dbReference type="KEGG" id="mlr:MELLADRAFT_46041"/>
<dbReference type="FunCoup" id="F4SA53">
    <property type="interactions" value="652"/>
</dbReference>
<keyword evidence="7" id="KW-0067">ATP-binding</keyword>
<evidence type="ECO:0000256" key="6">
    <source>
        <dbReference type="ARBA" id="ARBA00022833"/>
    </source>
</evidence>
<evidence type="ECO:0000259" key="12">
    <source>
        <dbReference type="Pfam" id="PF01406"/>
    </source>
</evidence>
<dbReference type="Pfam" id="PF01406">
    <property type="entry name" value="tRNA-synt_1e"/>
    <property type="match status" value="1"/>
</dbReference>
<dbReference type="InterPro" id="IPR009080">
    <property type="entry name" value="tRNAsynth_Ia_anticodon-bd"/>
</dbReference>
<keyword evidence="14" id="KW-1185">Reference proteome</keyword>
<protein>
    <recommendedName>
        <fullName evidence="2">cysteine--tRNA ligase</fullName>
        <ecNumber evidence="2">6.1.1.16</ecNumber>
    </recommendedName>
    <alternativeName>
        <fullName evidence="10">Cysteinyl-tRNA synthetase</fullName>
    </alternativeName>
</protein>
<feature type="domain" description="tRNA synthetases class I catalytic" evidence="12">
    <location>
        <begin position="33"/>
        <end position="479"/>
    </location>
</feature>
<dbReference type="InParanoid" id="F4SA53"/>
<evidence type="ECO:0000256" key="9">
    <source>
        <dbReference type="ARBA" id="ARBA00023146"/>
    </source>
</evidence>
<evidence type="ECO:0000256" key="7">
    <source>
        <dbReference type="ARBA" id="ARBA00022840"/>
    </source>
</evidence>
<evidence type="ECO:0000256" key="10">
    <source>
        <dbReference type="ARBA" id="ARBA00031499"/>
    </source>
</evidence>
<dbReference type="GO" id="GO:0004817">
    <property type="term" value="F:cysteine-tRNA ligase activity"/>
    <property type="evidence" value="ECO:0007669"/>
    <property type="project" value="UniProtKB-EC"/>
</dbReference>
<dbReference type="EMBL" id="GL883175">
    <property type="protein sequence ID" value="EGF98497.1"/>
    <property type="molecule type" value="Genomic_DNA"/>
</dbReference>
<dbReference type="SUPFAM" id="SSF47323">
    <property type="entry name" value="Anticodon-binding domain of a subclass of class I aminoacyl-tRNA synthetases"/>
    <property type="match status" value="1"/>
</dbReference>
<dbReference type="HAMAP" id="MF_00041">
    <property type="entry name" value="Cys_tRNA_synth"/>
    <property type="match status" value="1"/>
</dbReference>
<reference evidence="14" key="1">
    <citation type="journal article" date="2011" name="Proc. Natl. Acad. Sci. U.S.A.">
        <title>Obligate biotrophy features unraveled by the genomic analysis of rust fungi.</title>
        <authorList>
            <person name="Duplessis S."/>
            <person name="Cuomo C.A."/>
            <person name="Lin Y.-C."/>
            <person name="Aerts A."/>
            <person name="Tisserant E."/>
            <person name="Veneault-Fourrey C."/>
            <person name="Joly D.L."/>
            <person name="Hacquard S."/>
            <person name="Amselem J."/>
            <person name="Cantarel B.L."/>
            <person name="Chiu R."/>
            <person name="Coutinho P.M."/>
            <person name="Feau N."/>
            <person name="Field M."/>
            <person name="Frey P."/>
            <person name="Gelhaye E."/>
            <person name="Goldberg J."/>
            <person name="Grabherr M.G."/>
            <person name="Kodira C.D."/>
            <person name="Kohler A."/>
            <person name="Kuees U."/>
            <person name="Lindquist E.A."/>
            <person name="Lucas S.M."/>
            <person name="Mago R."/>
            <person name="Mauceli E."/>
            <person name="Morin E."/>
            <person name="Murat C."/>
            <person name="Pangilinan J.L."/>
            <person name="Park R."/>
            <person name="Pearson M."/>
            <person name="Quesneville H."/>
            <person name="Rouhier N."/>
            <person name="Sakthikumar S."/>
            <person name="Salamov A.A."/>
            <person name="Schmutz J."/>
            <person name="Selles B."/>
            <person name="Shapiro H."/>
            <person name="Tanguay P."/>
            <person name="Tuskan G.A."/>
            <person name="Henrissat B."/>
            <person name="Van de Peer Y."/>
            <person name="Rouze P."/>
            <person name="Ellis J.G."/>
            <person name="Dodds P.N."/>
            <person name="Schein J.E."/>
            <person name="Zhong S."/>
            <person name="Hamelin R.C."/>
            <person name="Grigoriev I.V."/>
            <person name="Szabo L.J."/>
            <person name="Martin F."/>
        </authorList>
    </citation>
    <scope>NUCLEOTIDE SEQUENCE [LARGE SCALE GENOMIC DNA]</scope>
    <source>
        <strain evidence="14">98AG31 / pathotype 3-4-7</strain>
    </source>
</reference>
<dbReference type="HOGENOM" id="CLU_013528_3_1_1"/>
<dbReference type="eggNOG" id="KOG2007">
    <property type="taxonomic scope" value="Eukaryota"/>
</dbReference>
<keyword evidence="3" id="KW-0436">Ligase</keyword>
<evidence type="ECO:0000256" key="3">
    <source>
        <dbReference type="ARBA" id="ARBA00022598"/>
    </source>
</evidence>
<dbReference type="EC" id="6.1.1.16" evidence="2"/>
<comment type="cofactor">
    <cofactor evidence="1">
        <name>Zn(2+)</name>
        <dbReference type="ChEBI" id="CHEBI:29105"/>
    </cofactor>
</comment>
<dbReference type="AlphaFoldDB" id="F4SA53"/>
<evidence type="ECO:0000256" key="1">
    <source>
        <dbReference type="ARBA" id="ARBA00001947"/>
    </source>
</evidence>
<dbReference type="Proteomes" id="UP000001072">
    <property type="component" value="Unassembled WGS sequence"/>
</dbReference>
<dbReference type="Gene3D" id="3.40.50.620">
    <property type="entry name" value="HUPs"/>
    <property type="match status" value="2"/>
</dbReference>
<dbReference type="InterPro" id="IPR024909">
    <property type="entry name" value="Cys-tRNA/MSH_ligase"/>
</dbReference>
<evidence type="ECO:0000256" key="4">
    <source>
        <dbReference type="ARBA" id="ARBA00022723"/>
    </source>
</evidence>
<dbReference type="InterPro" id="IPR015803">
    <property type="entry name" value="Cys-tRNA-ligase"/>
</dbReference>
<dbReference type="GO" id="GO:0005737">
    <property type="term" value="C:cytoplasm"/>
    <property type="evidence" value="ECO:0007669"/>
    <property type="project" value="TreeGrafter"/>
</dbReference>
<evidence type="ECO:0000256" key="8">
    <source>
        <dbReference type="ARBA" id="ARBA00022917"/>
    </source>
</evidence>
<dbReference type="STRING" id="747676.F4SA53"/>
<evidence type="ECO:0000313" key="14">
    <source>
        <dbReference type="Proteomes" id="UP000001072"/>
    </source>
</evidence>
<evidence type="ECO:0000256" key="5">
    <source>
        <dbReference type="ARBA" id="ARBA00022741"/>
    </source>
</evidence>
<dbReference type="RefSeq" id="XP_007418212.1">
    <property type="nucleotide sequence ID" value="XM_007418150.1"/>
</dbReference>
<feature type="compositionally biased region" description="Polar residues" evidence="11">
    <location>
        <begin position="703"/>
        <end position="713"/>
    </location>
</feature>
<keyword evidence="8" id="KW-0648">Protein biosynthesis</keyword>
<keyword evidence="5" id="KW-0547">Nucleotide-binding</keyword>
<proteinExistence type="inferred from homology"/>
<gene>
    <name evidence="13" type="ORF">MELLADRAFT_46041</name>
</gene>
<dbReference type="GO" id="GO:0006423">
    <property type="term" value="P:cysteinyl-tRNA aminoacylation"/>
    <property type="evidence" value="ECO:0007669"/>
    <property type="project" value="InterPro"/>
</dbReference>
<dbReference type="PRINTS" id="PR00983">
    <property type="entry name" value="TRNASYNTHCYS"/>
</dbReference>
<dbReference type="SUPFAM" id="SSF52374">
    <property type="entry name" value="Nucleotidylyl transferase"/>
    <property type="match status" value="1"/>
</dbReference>
<organism evidence="14">
    <name type="scientific">Melampsora larici-populina (strain 98AG31 / pathotype 3-4-7)</name>
    <name type="common">Poplar leaf rust fungus</name>
    <dbReference type="NCBI Taxonomy" id="747676"/>
    <lineage>
        <taxon>Eukaryota</taxon>
        <taxon>Fungi</taxon>
        <taxon>Dikarya</taxon>
        <taxon>Basidiomycota</taxon>
        <taxon>Pucciniomycotina</taxon>
        <taxon>Pucciniomycetes</taxon>
        <taxon>Pucciniales</taxon>
        <taxon>Melampsoraceae</taxon>
        <taxon>Melampsora</taxon>
    </lineage>
</organism>
<dbReference type="OrthoDB" id="438179at2759"/>
<dbReference type="NCBIfam" id="TIGR00435">
    <property type="entry name" value="cysS"/>
    <property type="match status" value="1"/>
</dbReference>
<dbReference type="GeneID" id="18928297"/>
<dbReference type="CDD" id="cd00672">
    <property type="entry name" value="CysRS_core"/>
    <property type="match status" value="1"/>
</dbReference>
<evidence type="ECO:0000256" key="2">
    <source>
        <dbReference type="ARBA" id="ARBA00012832"/>
    </source>
</evidence>
<feature type="region of interest" description="Disordered" evidence="11">
    <location>
        <begin position="688"/>
        <end position="716"/>
    </location>
</feature>
<sequence>MKQPEIDHQEPIKGLKLYNSLTKSKTDFIPRIPGKISWYNCGPTVYDASHMGHARNYVAQDILRRITRDYFKYEINFVMNITDIDDKIIKRAREEELLNRFMKSTKTSLDGLNKLLGLLRDGFQWFWKTNLEGLVGLDGEKVLQIIRTDKVEEIRASGWGKEVLMKDERVGMWLDSLVALNRSIGEVEQLVERLLDHQSVSEIELNQILKGSSDILSKYLDHQSGSTITDHKIFKSLATKWEHSFFEDMKSLNVEPPTVLTRVSDYIPQIESFISQIMENGYAYESNGSIYFDVLAFDHSTLRSDPSLHHTYAKLSPSSKTNLKLIKEGEGGLSSLMDSKRSTADFALWKRSKAGEPEWESRWGKGRPGWHIECSVMASEVLGNGMDIHSGGVDLMFPHHDNELAQSEAYHDCHQWVNYFLHTGHLHIEGLKMSKSLKNFITIQDALKRHSARQLRISFIGQRWDLGMDFAESSMSEVKNQESSLINFFAVLKALKYESENEDGSVVNEKVDEKDELYVHLKSSLEEAKVQVHQSFCDSYNTPEAFRHLLSLINITNKVISSQVSWIRSGKGNLIVEEIGLWITEILGVFGLVESEGRDGFKKSLVGWDLVEESEERIVKVLIDWSKFRDQIRKLSRDELKKSKSVLSLCDKLRDSELIGVGVALDDQDDGRALVKVLPIKMLQEVREEKQKGNQSKNKKPGFTSNSTSIQSTESKRIEKIMKGKIKANEMFKVEEEHQGKWKEFDENGIPLIDSDGNEISKAKKKKFLKEWEIRKKVEIEYEEWMKKQEL</sequence>
<evidence type="ECO:0000256" key="11">
    <source>
        <dbReference type="SAM" id="MobiDB-lite"/>
    </source>
</evidence>
<accession>F4SA53</accession>
<dbReference type="InterPro" id="IPR032678">
    <property type="entry name" value="tRNA-synt_1_cat_dom"/>
</dbReference>
<evidence type="ECO:0000313" key="13">
    <source>
        <dbReference type="EMBL" id="EGF98497.1"/>
    </source>
</evidence>
<dbReference type="InterPro" id="IPR014729">
    <property type="entry name" value="Rossmann-like_a/b/a_fold"/>
</dbReference>
<keyword evidence="4" id="KW-0479">Metal-binding</keyword>
<dbReference type="GO" id="GO:0046872">
    <property type="term" value="F:metal ion binding"/>
    <property type="evidence" value="ECO:0007669"/>
    <property type="project" value="UniProtKB-KW"/>
</dbReference>